<evidence type="ECO:0000256" key="5">
    <source>
        <dbReference type="ARBA" id="ARBA00023274"/>
    </source>
</evidence>
<evidence type="ECO:0000256" key="1">
    <source>
        <dbReference type="ARBA" id="ARBA00008563"/>
    </source>
</evidence>
<organism evidence="8 9">
    <name type="scientific">Skeletonema marinoi</name>
    <dbReference type="NCBI Taxonomy" id="267567"/>
    <lineage>
        <taxon>Eukaryota</taxon>
        <taxon>Sar</taxon>
        <taxon>Stramenopiles</taxon>
        <taxon>Ochrophyta</taxon>
        <taxon>Bacillariophyta</taxon>
        <taxon>Coscinodiscophyceae</taxon>
        <taxon>Thalassiosirophycidae</taxon>
        <taxon>Thalassiosirales</taxon>
        <taxon>Skeletonemataceae</taxon>
        <taxon>Skeletonema</taxon>
        <taxon>Skeletonema marinoi-dohrnii complex</taxon>
    </lineage>
</organism>
<feature type="region of interest" description="Disordered" evidence="7">
    <location>
        <begin position="68"/>
        <end position="91"/>
    </location>
</feature>
<keyword evidence="9" id="KW-1185">Reference proteome</keyword>
<evidence type="ECO:0000256" key="6">
    <source>
        <dbReference type="ARBA" id="ARBA00044129"/>
    </source>
</evidence>
<dbReference type="InterPro" id="IPR001787">
    <property type="entry name" value="Ribosomal_bL21"/>
</dbReference>
<sequence length="336" mass="37196">MTSLLSPRLCAAGAKRSYTFLASARLPEFLLSQNISTTNQTVNNEQNNTSLRRSIIITNNHLFSTTSSPTYNNNNNNITQQQHQQTRTFSKYASVDHSSAYTDAIASSHGQQLQLALEEGRGKDDAPFDPFSAFLDEMGQTVDSVEDDGDGGSGNSDDIEEAEFEEYDNQEDDDEDEEDEYEPMYDTTGAPLRPKSERLALRAGYPSGGNFAVIYLAGFQHKVTKDDLLVVNKLKPVSEWSVGSTHTIKGGDVLLVANQYKTCVGLPGVAGAEVDMMVEEITRDKTLVIFKKRRRKNSRRKNGFRRQVTFLRVLDVRMPEGEAVADGSLESESIAA</sequence>
<feature type="compositionally biased region" description="Low complexity" evidence="7">
    <location>
        <begin position="68"/>
        <end position="90"/>
    </location>
</feature>
<dbReference type="Pfam" id="PF00829">
    <property type="entry name" value="Ribosomal_L21p"/>
    <property type="match status" value="1"/>
</dbReference>
<name>A0AAD8Y411_9STRA</name>
<evidence type="ECO:0000256" key="4">
    <source>
        <dbReference type="ARBA" id="ARBA00022980"/>
    </source>
</evidence>
<dbReference type="InterPro" id="IPR036164">
    <property type="entry name" value="bL21-like_sf"/>
</dbReference>
<dbReference type="EMBL" id="JATAAI010000020">
    <property type="protein sequence ID" value="KAK1738745.1"/>
    <property type="molecule type" value="Genomic_DNA"/>
</dbReference>
<evidence type="ECO:0000256" key="7">
    <source>
        <dbReference type="SAM" id="MobiDB-lite"/>
    </source>
</evidence>
<keyword evidence="3" id="KW-0694">RNA-binding</keyword>
<comment type="similarity">
    <text evidence="1">Belongs to the bacterial ribosomal protein bL21 family.</text>
</comment>
<dbReference type="PANTHER" id="PTHR21349:SF0">
    <property type="entry name" value="LARGE RIBOSOMAL SUBUNIT PROTEIN BL21M"/>
    <property type="match status" value="1"/>
</dbReference>
<protein>
    <recommendedName>
        <fullName evidence="6">Large ribosomal subunit protein bL21m</fullName>
    </recommendedName>
</protein>
<dbReference type="GO" id="GO:0003735">
    <property type="term" value="F:structural constituent of ribosome"/>
    <property type="evidence" value="ECO:0007669"/>
    <property type="project" value="InterPro"/>
</dbReference>
<reference evidence="8" key="1">
    <citation type="submission" date="2023-06" db="EMBL/GenBank/DDBJ databases">
        <title>Survivors Of The Sea: Transcriptome response of Skeletonema marinoi to long-term dormancy.</title>
        <authorList>
            <person name="Pinder M.I.M."/>
            <person name="Kourtchenko O."/>
            <person name="Robertson E.K."/>
            <person name="Larsson T."/>
            <person name="Maumus F."/>
            <person name="Osuna-Cruz C.M."/>
            <person name="Vancaester E."/>
            <person name="Stenow R."/>
            <person name="Vandepoele K."/>
            <person name="Ploug H."/>
            <person name="Bruchert V."/>
            <person name="Godhe A."/>
            <person name="Topel M."/>
        </authorList>
    </citation>
    <scope>NUCLEOTIDE SEQUENCE</scope>
    <source>
        <strain evidence="8">R05AC</strain>
    </source>
</reference>
<feature type="compositionally biased region" description="Acidic residues" evidence="7">
    <location>
        <begin position="157"/>
        <end position="183"/>
    </location>
</feature>
<dbReference type="GO" id="GO:0005762">
    <property type="term" value="C:mitochondrial large ribosomal subunit"/>
    <property type="evidence" value="ECO:0007669"/>
    <property type="project" value="TreeGrafter"/>
</dbReference>
<evidence type="ECO:0000313" key="9">
    <source>
        <dbReference type="Proteomes" id="UP001224775"/>
    </source>
</evidence>
<dbReference type="GO" id="GO:0006412">
    <property type="term" value="P:translation"/>
    <property type="evidence" value="ECO:0007669"/>
    <property type="project" value="InterPro"/>
</dbReference>
<accession>A0AAD8Y411</accession>
<dbReference type="GO" id="GO:0019843">
    <property type="term" value="F:rRNA binding"/>
    <property type="evidence" value="ECO:0007669"/>
    <property type="project" value="UniProtKB-KW"/>
</dbReference>
<keyword evidence="2" id="KW-0699">rRNA-binding</keyword>
<keyword evidence="4 8" id="KW-0689">Ribosomal protein</keyword>
<dbReference type="InterPro" id="IPR028909">
    <property type="entry name" value="bL21-like"/>
</dbReference>
<gene>
    <name evidence="8" type="ORF">QTG54_010775</name>
</gene>
<keyword evidence="5" id="KW-0687">Ribonucleoprotein</keyword>
<dbReference type="PROSITE" id="PS01169">
    <property type="entry name" value="RIBOSOMAL_L21"/>
    <property type="match status" value="1"/>
</dbReference>
<dbReference type="AlphaFoldDB" id="A0AAD8Y411"/>
<feature type="region of interest" description="Disordered" evidence="7">
    <location>
        <begin position="142"/>
        <end position="192"/>
    </location>
</feature>
<proteinExistence type="inferred from homology"/>
<evidence type="ECO:0000313" key="8">
    <source>
        <dbReference type="EMBL" id="KAK1738745.1"/>
    </source>
</evidence>
<dbReference type="PANTHER" id="PTHR21349">
    <property type="entry name" value="50S RIBOSOMAL PROTEIN L21"/>
    <property type="match status" value="1"/>
</dbReference>
<comment type="caution">
    <text evidence="8">The sequence shown here is derived from an EMBL/GenBank/DDBJ whole genome shotgun (WGS) entry which is preliminary data.</text>
</comment>
<dbReference type="SUPFAM" id="SSF141091">
    <property type="entry name" value="L21p-like"/>
    <property type="match status" value="1"/>
</dbReference>
<dbReference type="Proteomes" id="UP001224775">
    <property type="component" value="Unassembled WGS sequence"/>
</dbReference>
<evidence type="ECO:0000256" key="2">
    <source>
        <dbReference type="ARBA" id="ARBA00022730"/>
    </source>
</evidence>
<evidence type="ECO:0000256" key="3">
    <source>
        <dbReference type="ARBA" id="ARBA00022884"/>
    </source>
</evidence>
<dbReference type="InterPro" id="IPR018258">
    <property type="entry name" value="Ribosomal_bL21_CS"/>
</dbReference>
<dbReference type="HAMAP" id="MF_01363">
    <property type="entry name" value="Ribosomal_bL21"/>
    <property type="match status" value="1"/>
</dbReference>
<dbReference type="NCBIfam" id="TIGR00061">
    <property type="entry name" value="L21"/>
    <property type="match status" value="1"/>
</dbReference>